<gene>
    <name evidence="1" type="ORF">TheveDRAFT_1135</name>
</gene>
<dbReference type="AlphaFoldDB" id="H0USH0"/>
<evidence type="ECO:0000313" key="2">
    <source>
        <dbReference type="Proteomes" id="UP000005730"/>
    </source>
</evidence>
<evidence type="ECO:0000313" key="1">
    <source>
        <dbReference type="EMBL" id="EHM10259.1"/>
    </source>
</evidence>
<name>H0USH0_9BACT</name>
<organism evidence="1 2">
    <name type="scientific">Thermanaerovibrio velox DSM 12556</name>
    <dbReference type="NCBI Taxonomy" id="926567"/>
    <lineage>
        <taxon>Bacteria</taxon>
        <taxon>Thermotogati</taxon>
        <taxon>Synergistota</taxon>
        <taxon>Synergistia</taxon>
        <taxon>Synergistales</taxon>
        <taxon>Synergistaceae</taxon>
        <taxon>Thermanaerovibrio</taxon>
    </lineage>
</organism>
<evidence type="ECO:0008006" key="3">
    <source>
        <dbReference type="Google" id="ProtNLM"/>
    </source>
</evidence>
<reference evidence="1 2" key="1">
    <citation type="submission" date="2011-10" db="EMBL/GenBank/DDBJ databases">
        <title>The Noncontiguous Finished genome of Thermanaerovibrio velox DSM 12556.</title>
        <authorList>
            <consortium name="US DOE Joint Genome Institute (JGI-PGF)"/>
            <person name="Lucas S."/>
            <person name="Copeland A."/>
            <person name="Lapidus A."/>
            <person name="Glavina del Rio T."/>
            <person name="Dalin E."/>
            <person name="Tice H."/>
            <person name="Bruce D."/>
            <person name="Goodwin L."/>
            <person name="Pitluck S."/>
            <person name="Peters L."/>
            <person name="Mikhailova N."/>
            <person name="Teshima H."/>
            <person name="Kyrpides N."/>
            <person name="Mavromatis K."/>
            <person name="Ivanova N."/>
            <person name="Markowitz V."/>
            <person name="Cheng J.-F."/>
            <person name="Hugenholtz P."/>
            <person name="Woyke T."/>
            <person name="Wu D."/>
            <person name="Spring S."/>
            <person name="Brambilla E.-M."/>
            <person name="Klenk H.-P."/>
            <person name="Eisen J.A."/>
        </authorList>
    </citation>
    <scope>NUCLEOTIDE SEQUENCE [LARGE SCALE GENOMIC DNA]</scope>
    <source>
        <strain evidence="1 2">DSM 12556</strain>
    </source>
</reference>
<keyword evidence="2" id="KW-1185">Reference proteome</keyword>
<dbReference type="Proteomes" id="UP000005730">
    <property type="component" value="Chromosome"/>
</dbReference>
<dbReference type="eggNOG" id="ENOG5030NET">
    <property type="taxonomic scope" value="Bacteria"/>
</dbReference>
<proteinExistence type="predicted"/>
<accession>H0USH0</accession>
<dbReference type="SUPFAM" id="SSF57770">
    <property type="entry name" value="Methionyl-tRNA synthetase (MetRS), Zn-domain"/>
    <property type="match status" value="1"/>
</dbReference>
<dbReference type="HOGENOM" id="CLU_2095767_0_0_0"/>
<sequence>MGELDLISCVMCGKAFAAPRGSAPFCPVCKDEAVRLYLVIRAMLRDFPSLRLSVRDASELLGVPEEVVKALFAWDYSSPVSGTDGSCPMCGERSNLGGLCDRCRAYVRHRMMISDH</sequence>
<dbReference type="EMBL" id="CM001377">
    <property type="protein sequence ID" value="EHM10259.1"/>
    <property type="molecule type" value="Genomic_DNA"/>
</dbReference>
<protein>
    <recommendedName>
        <fullName evidence="3">Flagellar operon protein TIGR03826</fullName>
    </recommendedName>
</protein>
<dbReference type="InterPro" id="IPR029038">
    <property type="entry name" value="MetRS_Zn"/>
</dbReference>
<dbReference type="STRING" id="926567.TheveDRAFT_1135"/>